<name>A0ACC3A9T4_9EURO</name>
<protein>
    <submittedName>
        <fullName evidence="1">Uncharacterized protein</fullName>
    </submittedName>
</protein>
<dbReference type="EMBL" id="JAPDRQ010000057">
    <property type="protein sequence ID" value="KAJ9657935.1"/>
    <property type="molecule type" value="Genomic_DNA"/>
</dbReference>
<evidence type="ECO:0000313" key="1">
    <source>
        <dbReference type="EMBL" id="KAJ9657935.1"/>
    </source>
</evidence>
<organism evidence="1 2">
    <name type="scientific">Neophaeococcomyces mojaviensis</name>
    <dbReference type="NCBI Taxonomy" id="3383035"/>
    <lineage>
        <taxon>Eukaryota</taxon>
        <taxon>Fungi</taxon>
        <taxon>Dikarya</taxon>
        <taxon>Ascomycota</taxon>
        <taxon>Pezizomycotina</taxon>
        <taxon>Eurotiomycetes</taxon>
        <taxon>Chaetothyriomycetidae</taxon>
        <taxon>Chaetothyriales</taxon>
        <taxon>Chaetothyriales incertae sedis</taxon>
        <taxon>Neophaeococcomyces</taxon>
    </lineage>
</organism>
<keyword evidence="2" id="KW-1185">Reference proteome</keyword>
<sequence length="547" mass="60145">MDSKAHRRVSSRNQRESRRASQVQQDAQTLAQVVGHEQELVRQFNPWSMFALAFSVLGTWSTLAQNLASGINNGGPVTILWGLALVTACNLCVAVSLGELTSAMPTALGQAYWVYRLWTTPMGRFMSYMTAWINTFGWWALTASQSAFMTDFILALKTNYDPDWAPATWNWVRFLLYLAITVLLTAINSVACRRDGILPWINNFVGFTFILLFFVFALALLITVGIRSSLTFQPGSFVFGTWINSSGWPSGVTWFTGLVQSAYGLTAFDACIHMVEELPDASRTGPRVIWLSVLVGAITGWLFMAVCLGCIQNYDDIVNADYPFIELCISTMGLAAATTLLALFVISGVGQNISLTTTASRLTWGFARDGGVPFHRYFAVVNNVWRVPNRALWGQCAIIGLIGVLYLFANTVLEAILSVSTIALTVSYAIPIVVLLVVGRDKLPADIPFRLGRFGTTVNVISIIYCVVTTIFFFFPGAPDPAPADMNWAIAVFGVMLIISLGFWFVQGHKTYLRTSDAMFKVVSGEQVGETGALSESQHVTDDNYAK</sequence>
<evidence type="ECO:0000313" key="2">
    <source>
        <dbReference type="Proteomes" id="UP001172386"/>
    </source>
</evidence>
<comment type="caution">
    <text evidence="1">The sequence shown here is derived from an EMBL/GenBank/DDBJ whole genome shotgun (WGS) entry which is preliminary data.</text>
</comment>
<dbReference type="Proteomes" id="UP001172386">
    <property type="component" value="Unassembled WGS sequence"/>
</dbReference>
<reference evidence="1" key="1">
    <citation type="submission" date="2022-10" db="EMBL/GenBank/DDBJ databases">
        <title>Culturing micro-colonial fungi from biological soil crusts in the Mojave desert and describing Neophaeococcomyces mojavensis, and introducing the new genera and species Taxawa tesnikishii.</title>
        <authorList>
            <person name="Kurbessoian T."/>
            <person name="Stajich J.E."/>
        </authorList>
    </citation>
    <scope>NUCLEOTIDE SEQUENCE</scope>
    <source>
        <strain evidence="1">JES_112</strain>
    </source>
</reference>
<accession>A0ACC3A9T4</accession>
<gene>
    <name evidence="1" type="ORF">H2198_004018</name>
</gene>
<proteinExistence type="predicted"/>